<organism evidence="2 3">
    <name type="scientific">Halobacillus halophilus (strain ATCC 35676 / DSM 2266 / JCM 20832 / KCTC 3685 / LMG 17431 / NBRC 102448 / NCIMB 2269)</name>
    <name type="common">Sporosarcina halophila</name>
    <dbReference type="NCBI Taxonomy" id="866895"/>
    <lineage>
        <taxon>Bacteria</taxon>
        <taxon>Bacillati</taxon>
        <taxon>Bacillota</taxon>
        <taxon>Bacilli</taxon>
        <taxon>Bacillales</taxon>
        <taxon>Bacillaceae</taxon>
        <taxon>Halobacillus</taxon>
    </lineage>
</organism>
<evidence type="ECO:0000313" key="3">
    <source>
        <dbReference type="Proteomes" id="UP000007397"/>
    </source>
</evidence>
<protein>
    <submittedName>
        <fullName evidence="2">Trifolitoxin immunity domain protein</fullName>
    </submittedName>
</protein>
<dbReference type="InterPro" id="IPR011009">
    <property type="entry name" value="Kinase-like_dom_sf"/>
</dbReference>
<accession>I0JR84</accession>
<gene>
    <name evidence="2" type="ordered locus">HBHAL_4313</name>
</gene>
<dbReference type="Gene3D" id="3.90.1200.10">
    <property type="match status" value="1"/>
</dbReference>
<dbReference type="PATRIC" id="fig|866895.3.peg.3350"/>
<dbReference type="Pfam" id="PF01636">
    <property type="entry name" value="APH"/>
    <property type="match status" value="1"/>
</dbReference>
<proteinExistence type="predicted"/>
<dbReference type="Proteomes" id="UP000007397">
    <property type="component" value="Chromosome"/>
</dbReference>
<dbReference type="eggNOG" id="COG2334">
    <property type="taxonomic scope" value="Bacteria"/>
</dbReference>
<sequence length="263" mass="30919">MSHQEEEILTGGNVSKVYLSGDTIRRELKPGSTKIHKLLQHLENKNFNHAPKFLGIDHRGREILTHIEGEAGHYPLKKYMWSNDVLKEIAEMLRRYHDSVSDFSIEENWQPIDNTPQPYEVLCHNDFAIYNIIFNDKRPVGIIDFDVAAPGPRIWDIVYTLYTCIPLSRFFHAENGDAVYYHSQKHADSTKQRVRLFFESYGMEIENDYLDVVILRLEGLCKTIKRKAKEGNVAFQQMIKEGHLEHYQSNITFIREHRKKWML</sequence>
<dbReference type="RefSeq" id="WP_014644542.1">
    <property type="nucleotide sequence ID" value="NC_017668.1"/>
</dbReference>
<dbReference type="InterPro" id="IPR002575">
    <property type="entry name" value="Aminoglycoside_PTrfase"/>
</dbReference>
<dbReference type="HOGENOM" id="CLU_066396_0_0_9"/>
<dbReference type="SUPFAM" id="SSF56112">
    <property type="entry name" value="Protein kinase-like (PK-like)"/>
    <property type="match status" value="1"/>
</dbReference>
<feature type="domain" description="Aminoglycoside phosphotransferase" evidence="1">
    <location>
        <begin position="116"/>
        <end position="177"/>
    </location>
</feature>
<name>I0JR84_HALH3</name>
<reference evidence="2 3" key="1">
    <citation type="journal article" date="2013" name="Environ. Microbiol.">
        <title>Chloride and organic osmolytes: a hybrid strategy to cope with elevated salinities by the moderately halophilic, chloride-dependent bacterium Halobacillus halophilus.</title>
        <authorList>
            <person name="Saum S.H."/>
            <person name="Pfeiffer F."/>
            <person name="Palm P."/>
            <person name="Rampp M."/>
            <person name="Schuster S.C."/>
            <person name="Muller V."/>
            <person name="Oesterhelt D."/>
        </authorList>
    </citation>
    <scope>NUCLEOTIDE SEQUENCE [LARGE SCALE GENOMIC DNA]</scope>
    <source>
        <strain evidence="3">ATCC 35676 / DSM 2266 / JCM 20832 / KCTC 3685 / LMG 17431 / NBRC 102448 / NCIMB 2269</strain>
    </source>
</reference>
<dbReference type="KEGG" id="hhd:HBHAL_4313"/>
<dbReference type="EMBL" id="HE717023">
    <property type="protein sequence ID" value="CCG46654.1"/>
    <property type="molecule type" value="Genomic_DNA"/>
</dbReference>
<dbReference type="AlphaFoldDB" id="I0JR84"/>
<dbReference type="STRING" id="866895.HBHAL_4313"/>
<keyword evidence="3" id="KW-1185">Reference proteome</keyword>
<evidence type="ECO:0000313" key="2">
    <source>
        <dbReference type="EMBL" id="CCG46654.1"/>
    </source>
</evidence>
<evidence type="ECO:0000259" key="1">
    <source>
        <dbReference type="Pfam" id="PF01636"/>
    </source>
</evidence>